<feature type="region of interest" description="Disordered" evidence="1">
    <location>
        <begin position="140"/>
        <end position="163"/>
    </location>
</feature>
<feature type="compositionally biased region" description="Polar residues" evidence="1">
    <location>
        <begin position="146"/>
        <end position="163"/>
    </location>
</feature>
<reference evidence="2" key="1">
    <citation type="submission" date="2021-03" db="EMBL/GenBank/DDBJ databases">
        <title>Draft genome sequence of rust myrtle Austropuccinia psidii MF-1, a brazilian biotype.</title>
        <authorList>
            <person name="Quecine M.C."/>
            <person name="Pachon D.M.R."/>
            <person name="Bonatelli M.L."/>
            <person name="Correr F.H."/>
            <person name="Franceschini L.M."/>
            <person name="Leite T.F."/>
            <person name="Margarido G.R.A."/>
            <person name="Almeida C.A."/>
            <person name="Ferrarezi J.A."/>
            <person name="Labate C.A."/>
        </authorList>
    </citation>
    <scope>NUCLEOTIDE SEQUENCE</scope>
    <source>
        <strain evidence="2">MF-1</strain>
    </source>
</reference>
<accession>A0A9Q3GHB2</accession>
<dbReference type="EMBL" id="AVOT02001292">
    <property type="protein sequence ID" value="MBW0466407.1"/>
    <property type="molecule type" value="Genomic_DNA"/>
</dbReference>
<keyword evidence="3" id="KW-1185">Reference proteome</keyword>
<name>A0A9Q3GHB2_9BASI</name>
<evidence type="ECO:0000313" key="2">
    <source>
        <dbReference type="EMBL" id="MBW0466407.1"/>
    </source>
</evidence>
<protein>
    <submittedName>
        <fullName evidence="2">Uncharacterized protein</fullName>
    </submittedName>
</protein>
<evidence type="ECO:0000256" key="1">
    <source>
        <dbReference type="SAM" id="MobiDB-lite"/>
    </source>
</evidence>
<sequence length="163" mass="18019">MLISILGICSKEELEKEEEYLTLTSKDQQFDPDTPDSARLEEWIQEIKNKIMDFAKMSHVYAFFQEEPEIVSELKSMAGKAKLPYGLEEFSESYSPSAEDAGEPAQTRSQSGTMHSKAALADGRLPFSDFTSSTLSVTTSLAIPSHTPNQQMASESRSGTPGR</sequence>
<organism evidence="2 3">
    <name type="scientific">Austropuccinia psidii MF-1</name>
    <dbReference type="NCBI Taxonomy" id="1389203"/>
    <lineage>
        <taxon>Eukaryota</taxon>
        <taxon>Fungi</taxon>
        <taxon>Dikarya</taxon>
        <taxon>Basidiomycota</taxon>
        <taxon>Pucciniomycotina</taxon>
        <taxon>Pucciniomycetes</taxon>
        <taxon>Pucciniales</taxon>
        <taxon>Sphaerophragmiaceae</taxon>
        <taxon>Austropuccinia</taxon>
    </lineage>
</organism>
<comment type="caution">
    <text evidence="2">The sequence shown here is derived from an EMBL/GenBank/DDBJ whole genome shotgun (WGS) entry which is preliminary data.</text>
</comment>
<evidence type="ECO:0000313" key="3">
    <source>
        <dbReference type="Proteomes" id="UP000765509"/>
    </source>
</evidence>
<dbReference type="Proteomes" id="UP000765509">
    <property type="component" value="Unassembled WGS sequence"/>
</dbReference>
<proteinExistence type="predicted"/>
<feature type="region of interest" description="Disordered" evidence="1">
    <location>
        <begin position="91"/>
        <end position="120"/>
    </location>
</feature>
<dbReference type="AlphaFoldDB" id="A0A9Q3GHB2"/>
<gene>
    <name evidence="2" type="ORF">O181_006122</name>
</gene>